<comment type="caution">
    <text evidence="2">The sequence shown here is derived from an EMBL/GenBank/DDBJ whole genome shotgun (WGS) entry which is preliminary data.</text>
</comment>
<dbReference type="EMBL" id="CAJOBE010040075">
    <property type="protein sequence ID" value="CAF4323201.1"/>
    <property type="molecule type" value="Genomic_DNA"/>
</dbReference>
<accession>A0A820JKJ5</accession>
<sequence>YNKQQKYQHFADIVVLTHADFQLFPVSESSTNLKARSQSSTSVTTSPSPTSSYSPPLPTFTAPLLPLAKRQRDFSEVSSRQKRRRLCDLNS</sequence>
<feature type="non-terminal residue" evidence="2">
    <location>
        <position position="1"/>
    </location>
</feature>
<evidence type="ECO:0000313" key="3">
    <source>
        <dbReference type="Proteomes" id="UP000663874"/>
    </source>
</evidence>
<organism evidence="2 3">
    <name type="scientific">Rotaria sordida</name>
    <dbReference type="NCBI Taxonomy" id="392033"/>
    <lineage>
        <taxon>Eukaryota</taxon>
        <taxon>Metazoa</taxon>
        <taxon>Spiralia</taxon>
        <taxon>Gnathifera</taxon>
        <taxon>Rotifera</taxon>
        <taxon>Eurotatoria</taxon>
        <taxon>Bdelloidea</taxon>
        <taxon>Philodinida</taxon>
        <taxon>Philodinidae</taxon>
        <taxon>Rotaria</taxon>
    </lineage>
</organism>
<feature type="region of interest" description="Disordered" evidence="1">
    <location>
        <begin position="29"/>
        <end position="57"/>
    </location>
</feature>
<feature type="compositionally biased region" description="Low complexity" evidence="1">
    <location>
        <begin position="37"/>
        <end position="57"/>
    </location>
</feature>
<gene>
    <name evidence="2" type="ORF">FNK824_LOCUS41413</name>
</gene>
<evidence type="ECO:0000313" key="2">
    <source>
        <dbReference type="EMBL" id="CAF4323201.1"/>
    </source>
</evidence>
<proteinExistence type="predicted"/>
<feature type="non-terminal residue" evidence="2">
    <location>
        <position position="91"/>
    </location>
</feature>
<reference evidence="2" key="1">
    <citation type="submission" date="2021-02" db="EMBL/GenBank/DDBJ databases">
        <authorList>
            <person name="Nowell W R."/>
        </authorList>
    </citation>
    <scope>NUCLEOTIDE SEQUENCE</scope>
</reference>
<name>A0A820JKJ5_9BILA</name>
<dbReference type="AlphaFoldDB" id="A0A820JKJ5"/>
<evidence type="ECO:0000256" key="1">
    <source>
        <dbReference type="SAM" id="MobiDB-lite"/>
    </source>
</evidence>
<protein>
    <submittedName>
        <fullName evidence="2">Uncharacterized protein</fullName>
    </submittedName>
</protein>
<dbReference type="Proteomes" id="UP000663874">
    <property type="component" value="Unassembled WGS sequence"/>
</dbReference>
<feature type="region of interest" description="Disordered" evidence="1">
    <location>
        <begin position="71"/>
        <end position="91"/>
    </location>
</feature>